<protein>
    <submittedName>
        <fullName evidence="3">Arylsulfatase A-like enzyme</fullName>
    </submittedName>
</protein>
<feature type="domain" description="Sulfatase N-terminal" evidence="2">
    <location>
        <begin position="30"/>
        <end position="276"/>
    </location>
</feature>
<comment type="caution">
    <text evidence="3">The sequence shown here is derived from an EMBL/GenBank/DDBJ whole genome shotgun (WGS) entry which is preliminary data.</text>
</comment>
<accession>A0ABR9HB84</accession>
<dbReference type="SUPFAM" id="SSF53649">
    <property type="entry name" value="Alkaline phosphatase-like"/>
    <property type="match status" value="1"/>
</dbReference>
<name>A0ABR9HB84_9ACTN</name>
<gene>
    <name evidence="3" type="ORF">H4W79_000504</name>
</gene>
<dbReference type="Pfam" id="PF00884">
    <property type="entry name" value="Sulfatase"/>
    <property type="match status" value="1"/>
</dbReference>
<dbReference type="Gene3D" id="3.40.720.10">
    <property type="entry name" value="Alkaline Phosphatase, subunit A"/>
    <property type="match status" value="1"/>
</dbReference>
<organism evidence="3 4">
    <name type="scientific">Nocardiopsis terrae</name>
    <dbReference type="NCBI Taxonomy" id="372655"/>
    <lineage>
        <taxon>Bacteria</taxon>
        <taxon>Bacillati</taxon>
        <taxon>Actinomycetota</taxon>
        <taxon>Actinomycetes</taxon>
        <taxon>Streptosporangiales</taxon>
        <taxon>Nocardiopsidaceae</taxon>
        <taxon>Nocardiopsis</taxon>
    </lineage>
</organism>
<keyword evidence="4" id="KW-1185">Reference proteome</keyword>
<evidence type="ECO:0000256" key="1">
    <source>
        <dbReference type="SAM" id="MobiDB-lite"/>
    </source>
</evidence>
<evidence type="ECO:0000313" key="3">
    <source>
        <dbReference type="EMBL" id="MBE1456290.1"/>
    </source>
</evidence>
<dbReference type="InterPro" id="IPR047838">
    <property type="entry name" value="STM4013-like"/>
</dbReference>
<feature type="region of interest" description="Disordered" evidence="1">
    <location>
        <begin position="1"/>
        <end position="21"/>
    </location>
</feature>
<dbReference type="NCBIfam" id="NF038075">
    <property type="entry name" value="fam_STM4013"/>
    <property type="match status" value="1"/>
</dbReference>
<dbReference type="EMBL" id="JADBDY010000001">
    <property type="protein sequence ID" value="MBE1456290.1"/>
    <property type="molecule type" value="Genomic_DNA"/>
</dbReference>
<dbReference type="InterPro" id="IPR017850">
    <property type="entry name" value="Alkaline_phosphatase_core_sf"/>
</dbReference>
<dbReference type="Proteomes" id="UP000598217">
    <property type="component" value="Unassembled WGS sequence"/>
</dbReference>
<proteinExistence type="predicted"/>
<evidence type="ECO:0000259" key="2">
    <source>
        <dbReference type="Pfam" id="PF00884"/>
    </source>
</evidence>
<feature type="compositionally biased region" description="Polar residues" evidence="1">
    <location>
        <begin position="1"/>
        <end position="10"/>
    </location>
</feature>
<evidence type="ECO:0000313" key="4">
    <source>
        <dbReference type="Proteomes" id="UP000598217"/>
    </source>
</evidence>
<sequence>MNTDTTSTARPSADAGLTQPDMNTVVGTHDILLLTLDTLRHDVAVELAGAGRTPNLARLLPEGGWEERHSPASFTYASHLAMLAGFLPTPASPGPHPRLFAASFPGSVSTAPGTWTFEAPDLASGLARAGYHTACVGGTGFFNRRSELGSVLPDLFAESHWEESFGVADPRSFENQVDRAVEVAAATPAEQPLFLLLNVSALHQPNWFHLPGATREDGDTRASHAAALEYVDRHLPPLLSAVSARRPCFAIVCSDHGTAYGEDGYTGHRIGHETVWTVPYTHAVLPRGYGAEPASEQPEKEDA</sequence>
<reference evidence="3 4" key="1">
    <citation type="submission" date="2020-10" db="EMBL/GenBank/DDBJ databases">
        <title>Sequencing the genomes of 1000 actinobacteria strains.</title>
        <authorList>
            <person name="Klenk H.-P."/>
        </authorList>
    </citation>
    <scope>NUCLEOTIDE SEQUENCE [LARGE SCALE GENOMIC DNA]</scope>
    <source>
        <strain evidence="3 4">DSM 45157</strain>
    </source>
</reference>
<dbReference type="InterPro" id="IPR000917">
    <property type="entry name" value="Sulfatase_N"/>
</dbReference>